<comment type="caution">
    <text evidence="2">The sequence shown here is derived from an EMBL/GenBank/DDBJ whole genome shotgun (WGS) entry which is preliminary data.</text>
</comment>
<dbReference type="Gene3D" id="3.40.1350.10">
    <property type="match status" value="1"/>
</dbReference>
<evidence type="ECO:0000313" key="3">
    <source>
        <dbReference type="Proteomes" id="UP000315677"/>
    </source>
</evidence>
<dbReference type="EMBL" id="VFPA01000003">
    <property type="protein sequence ID" value="TQM08975.1"/>
    <property type="molecule type" value="Genomic_DNA"/>
</dbReference>
<name>A0A543DI86_9PSEU</name>
<dbReference type="RefSeq" id="WP_211366787.1">
    <property type="nucleotide sequence ID" value="NZ_VFPA01000003.1"/>
</dbReference>
<feature type="domain" description="Methylase-associated X1" evidence="1">
    <location>
        <begin position="63"/>
        <end position="195"/>
    </location>
</feature>
<keyword evidence="3" id="KW-1185">Reference proteome</keyword>
<dbReference type="Proteomes" id="UP000315677">
    <property type="component" value="Unassembled WGS sequence"/>
</dbReference>
<dbReference type="AlphaFoldDB" id="A0A543DI86"/>
<dbReference type="InterPro" id="IPR011856">
    <property type="entry name" value="tRNA_endonuc-like_dom_sf"/>
</dbReference>
<dbReference type="GO" id="GO:0003676">
    <property type="term" value="F:nucleic acid binding"/>
    <property type="evidence" value="ECO:0007669"/>
    <property type="project" value="InterPro"/>
</dbReference>
<organism evidence="2 3">
    <name type="scientific">Pseudonocardia kunmingensis</name>
    <dbReference type="NCBI Taxonomy" id="630975"/>
    <lineage>
        <taxon>Bacteria</taxon>
        <taxon>Bacillati</taxon>
        <taxon>Actinomycetota</taxon>
        <taxon>Actinomycetes</taxon>
        <taxon>Pseudonocardiales</taxon>
        <taxon>Pseudonocardiaceae</taxon>
        <taxon>Pseudonocardia</taxon>
    </lineage>
</organism>
<proteinExistence type="predicted"/>
<protein>
    <recommendedName>
        <fullName evidence="1">Methylase-associated X1 domain-containing protein</fullName>
    </recommendedName>
</protein>
<evidence type="ECO:0000259" key="1">
    <source>
        <dbReference type="Pfam" id="PF20296"/>
    </source>
</evidence>
<gene>
    <name evidence="2" type="ORF">FB558_4716</name>
</gene>
<reference evidence="2 3" key="1">
    <citation type="submission" date="2019-06" db="EMBL/GenBank/DDBJ databases">
        <title>Sequencing the genomes of 1000 actinobacteria strains.</title>
        <authorList>
            <person name="Klenk H.-P."/>
        </authorList>
    </citation>
    <scope>NUCLEOTIDE SEQUENCE [LARGE SCALE GENOMIC DNA]</scope>
    <source>
        <strain evidence="2 3">DSM 45301</strain>
    </source>
</reference>
<evidence type="ECO:0000313" key="2">
    <source>
        <dbReference type="EMBL" id="TQM08975.1"/>
    </source>
</evidence>
<dbReference type="Pfam" id="PF20296">
    <property type="entry name" value="MTaX1"/>
    <property type="match status" value="1"/>
</dbReference>
<sequence>MDEYIADRAYAPVYRVMKERAGLAERLSAAVESAGGQVLYASRTDRAPVYFGIETPGGERLGLVVYPFTANQVLTKNRPVDEHRLQIRYGGQQSWTERAHPVGRDLAGVDTTLVLGVHINIDLFIGLDPQLYDPFPMGISVEFKQSQVEAALDSEHGWHVFERDNIGGTRRDAPRARDGLETIVLFRPERLLDYVRLERTASDLELDPSLRFTAAVDATQPALPEAKTVPTLHDLEQQFDMSSVEILEVIKQRNRLAVAVRGGVAEHHLAKRLDAQVGVAEVASLDEDGRHDFDVTLADGRVVRVECKNCSPQRYANGDMKVEVQKTRATQNDPAGRLYRPDQFDVVAACVYGPTGVWTFRYRRADLLDRHPKFSDRLAPLQRVTNAWVDTLEQAMAEPSSAS</sequence>
<accession>A0A543DI86</accession>
<dbReference type="InterPro" id="IPR046894">
    <property type="entry name" value="MTaX1"/>
</dbReference>